<evidence type="ECO:0000256" key="1">
    <source>
        <dbReference type="SAM" id="Phobius"/>
    </source>
</evidence>
<keyword evidence="1" id="KW-1133">Transmembrane helix</keyword>
<dbReference type="EMBL" id="FP103042">
    <property type="protein sequence ID" value="CAX22829.1"/>
    <property type="molecule type" value="Genomic_DNA"/>
</dbReference>
<organism evidence="2 3">
    <name type="scientific">Methylorubrum extorquens (strain DSM 6343 / CIP 106787 / DM4)</name>
    <name type="common">Methylobacterium extorquens</name>
    <dbReference type="NCBI Taxonomy" id="661410"/>
    <lineage>
        <taxon>Bacteria</taxon>
        <taxon>Pseudomonadati</taxon>
        <taxon>Pseudomonadota</taxon>
        <taxon>Alphaproteobacteria</taxon>
        <taxon>Hyphomicrobiales</taxon>
        <taxon>Methylobacteriaceae</taxon>
        <taxon>Methylorubrum</taxon>
    </lineage>
</organism>
<evidence type="ECO:0000313" key="3">
    <source>
        <dbReference type="Proteomes" id="UP000008070"/>
    </source>
</evidence>
<name>C7CEC5_METED</name>
<dbReference type="HOGENOM" id="CLU_2789099_0_0_5"/>
<dbReference type="AlphaFoldDB" id="C7CEC5"/>
<dbReference type="Proteomes" id="UP000008070">
    <property type="component" value="Chromosome"/>
</dbReference>
<accession>C7CEC5</accession>
<protein>
    <submittedName>
        <fullName evidence="2">Uncharacterized protein</fullName>
    </submittedName>
</protein>
<sequence length="70" mass="7279">MTMMVPATVEAGGAVVAVMVAAFVTVAMTMVAVVVPVMVVMPGPVLVPLRRGRSGEQHEVGDRPATRSFI</sequence>
<evidence type="ECO:0000313" key="2">
    <source>
        <dbReference type="EMBL" id="CAX22829.1"/>
    </source>
</evidence>
<gene>
    <name evidence="2" type="ORF">METD_I1216</name>
</gene>
<feature type="transmembrane region" description="Helical" evidence="1">
    <location>
        <begin position="12"/>
        <end position="41"/>
    </location>
</feature>
<reference evidence="3" key="1">
    <citation type="journal article" date="2009" name="PLoS ONE">
        <title>Methylobacterium genome sequences: a reference blueprint to investigate microbial metabolism of C1 compounds from natural and industrial sources.</title>
        <authorList>
            <person name="Vuilleumier S."/>
            <person name="Chistoserdova L."/>
            <person name="Lee M.-C."/>
            <person name="Bringel F."/>
            <person name="Lajus A."/>
            <person name="Zhou Y."/>
            <person name="Gourion B."/>
            <person name="Barbe V."/>
            <person name="Chang J."/>
            <person name="Cruveiller S."/>
            <person name="Dossat C."/>
            <person name="Gillett W."/>
            <person name="Gruffaz C."/>
            <person name="Haugen E."/>
            <person name="Hourcade E."/>
            <person name="Levy R."/>
            <person name="Mangenot S."/>
            <person name="Muller E."/>
            <person name="Nadalig T."/>
            <person name="Pagni M."/>
            <person name="Penny C."/>
            <person name="Peyraud R."/>
            <person name="Robinson D.G."/>
            <person name="Roche D."/>
            <person name="Rouy Z."/>
            <person name="Saenampechek C."/>
            <person name="Salvignol G."/>
            <person name="Vallenet D."/>
            <person name="Wu Z."/>
            <person name="Marx C.J."/>
            <person name="Vorholt J.A."/>
            <person name="Olson M.V."/>
            <person name="Kaul R."/>
            <person name="Weissenbach J."/>
            <person name="Medigue C."/>
            <person name="Lidstrom M.E."/>
        </authorList>
    </citation>
    <scope>NUCLEOTIDE SEQUENCE [LARGE SCALE GENOMIC DNA]</scope>
    <source>
        <strain evidence="3">DSM 6343 / CIP 106787 / DM4</strain>
    </source>
</reference>
<proteinExistence type="predicted"/>
<dbReference type="KEGG" id="mdi:METDI1216"/>
<keyword evidence="1" id="KW-0472">Membrane</keyword>
<keyword evidence="1" id="KW-0812">Transmembrane</keyword>